<dbReference type="OrthoDB" id="3918848at2759"/>
<dbReference type="EMBL" id="CAJNOQ010012865">
    <property type="protein sequence ID" value="CAF1309556.1"/>
    <property type="molecule type" value="Genomic_DNA"/>
</dbReference>
<dbReference type="Pfam" id="PF16335">
    <property type="entry name" value="GtaA_6_Hairpin"/>
    <property type="match status" value="1"/>
</dbReference>
<accession>A0A815EBX5</accession>
<reference evidence="3" key="1">
    <citation type="submission" date="2021-02" db="EMBL/GenBank/DDBJ databases">
        <authorList>
            <person name="Nowell W R."/>
        </authorList>
    </citation>
    <scope>NUCLEOTIDE SEQUENCE</scope>
</reference>
<protein>
    <recommendedName>
        <fullName evidence="2">Glutaminase A central domain-containing protein</fullName>
    </recommendedName>
</protein>
<evidence type="ECO:0000313" key="3">
    <source>
        <dbReference type="EMBL" id="CAF1309556.1"/>
    </source>
</evidence>
<dbReference type="PANTHER" id="PTHR31987:SF1">
    <property type="entry name" value="GLUTAMINASE A"/>
    <property type="match status" value="1"/>
</dbReference>
<dbReference type="Proteomes" id="UP000681722">
    <property type="component" value="Unassembled WGS sequence"/>
</dbReference>
<dbReference type="Proteomes" id="UP000663829">
    <property type="component" value="Unassembled WGS sequence"/>
</dbReference>
<comment type="caution">
    <text evidence="3">The sequence shown here is derived from an EMBL/GenBank/DDBJ whole genome shotgun (WGS) entry which is preliminary data.</text>
</comment>
<evidence type="ECO:0000313" key="4">
    <source>
        <dbReference type="EMBL" id="CAF4145763.1"/>
    </source>
</evidence>
<feature type="signal peptide" evidence="1">
    <location>
        <begin position="1"/>
        <end position="16"/>
    </location>
</feature>
<keyword evidence="1" id="KW-0732">Signal</keyword>
<dbReference type="InterPro" id="IPR032514">
    <property type="entry name" value="GtaA_central"/>
</dbReference>
<evidence type="ECO:0000259" key="2">
    <source>
        <dbReference type="Pfam" id="PF16335"/>
    </source>
</evidence>
<dbReference type="InterPro" id="IPR052743">
    <property type="entry name" value="Glutaminase_GtaA"/>
</dbReference>
<dbReference type="AlphaFoldDB" id="A0A815EBX5"/>
<gene>
    <name evidence="3" type="ORF">GPM918_LOCUS28926</name>
    <name evidence="4" type="ORF">SRO942_LOCUS29462</name>
</gene>
<feature type="domain" description="Glutaminase A central" evidence="2">
    <location>
        <begin position="2"/>
        <end position="348"/>
    </location>
</feature>
<organism evidence="3 5">
    <name type="scientific">Didymodactylos carnosus</name>
    <dbReference type="NCBI Taxonomy" id="1234261"/>
    <lineage>
        <taxon>Eukaryota</taxon>
        <taxon>Metazoa</taxon>
        <taxon>Spiralia</taxon>
        <taxon>Gnathifera</taxon>
        <taxon>Rotifera</taxon>
        <taxon>Eurotatoria</taxon>
        <taxon>Bdelloidea</taxon>
        <taxon>Philodinida</taxon>
        <taxon>Philodinidae</taxon>
        <taxon>Didymodactylos</taxon>
    </lineage>
</organism>
<keyword evidence="5" id="KW-1185">Reference proteome</keyword>
<feature type="non-terminal residue" evidence="3">
    <location>
        <position position="1"/>
    </location>
</feature>
<sequence>SSFATLLSLLHRQVIGATVTTWNEELETPFVYMKEQSSAGDVSTVDVISPASPFYLYLAPETLRLMLLPLLEYSANLTYIRYNLPWAPHHLGDWPVCNILPEEQEQMPMEETGNMLIMLAAIAQRQQGQVEYLNKYSDLLQIWANYLNESLPDPENQLCTDDFEGPSPHNANLAMKGIIGLGAYSIILKYQGDVSRSEYYLSQAVAYAYQWIDLAKDVEDVHDLPHFRLEYDKNGTWSMKYNLFWQYVLDLNIFPDAVRQIELAYYQTKSNKFGVPLDSRGTLAKCDSTLWIASMYDLHSEQQQMMLNHIYQFAHETPTRIPISDVYDTSNNEAIFFTARPVMGGLHSIALLNQQKVQKMMTDIVKSVTSFEFIACSKCELSDRYGPDNGYNCHPIGDTENVVCTCPDNSYQTDKRCRICDAENICGNPSIACAETGIFPDGSLFACFCSNGLTSYGKACDESSLITTVSPPEATTATTPTSTTTTATSISTAMDLPQRTSVKKLKNIFF</sequence>
<feature type="chain" id="PRO_5036411507" description="Glutaminase A central domain-containing protein" evidence="1">
    <location>
        <begin position="17"/>
        <end position="510"/>
    </location>
</feature>
<proteinExistence type="predicted"/>
<evidence type="ECO:0000256" key="1">
    <source>
        <dbReference type="SAM" id="SignalP"/>
    </source>
</evidence>
<name>A0A815EBX5_9BILA</name>
<dbReference type="PANTHER" id="PTHR31987">
    <property type="entry name" value="GLUTAMINASE A-RELATED"/>
    <property type="match status" value="1"/>
</dbReference>
<dbReference type="EMBL" id="CAJOBC010041702">
    <property type="protein sequence ID" value="CAF4145763.1"/>
    <property type="molecule type" value="Genomic_DNA"/>
</dbReference>
<evidence type="ECO:0000313" key="5">
    <source>
        <dbReference type="Proteomes" id="UP000663829"/>
    </source>
</evidence>